<sequence length="115" mass="13654">MQINVIKQCKVCEAKENVYFHYGVCTCRACGAFFRRYLANENKCKYNCKCLPEQLSEGNKDERLKTNLAKCRKYRLEKCLSVGMKRLDVGYVRRDICRKEMEKQWNEINVNLIIL</sequence>
<name>A0ACB1A912_MELEN</name>
<evidence type="ECO:0000313" key="1">
    <source>
        <dbReference type="EMBL" id="CAK5087934.1"/>
    </source>
</evidence>
<proteinExistence type="predicted"/>
<gene>
    <name evidence="1" type="ORF">MENTE1834_LOCUS35557</name>
</gene>
<dbReference type="EMBL" id="CAVMJV010000068">
    <property type="protein sequence ID" value="CAK5087934.1"/>
    <property type="molecule type" value="Genomic_DNA"/>
</dbReference>
<dbReference type="Proteomes" id="UP001497535">
    <property type="component" value="Unassembled WGS sequence"/>
</dbReference>
<comment type="caution">
    <text evidence="1">The sequence shown here is derived from an EMBL/GenBank/DDBJ whole genome shotgun (WGS) entry which is preliminary data.</text>
</comment>
<organism evidence="1 2">
    <name type="scientific">Meloidogyne enterolobii</name>
    <name type="common">Root-knot nematode worm</name>
    <name type="synonym">Meloidogyne mayaguensis</name>
    <dbReference type="NCBI Taxonomy" id="390850"/>
    <lineage>
        <taxon>Eukaryota</taxon>
        <taxon>Metazoa</taxon>
        <taxon>Ecdysozoa</taxon>
        <taxon>Nematoda</taxon>
        <taxon>Chromadorea</taxon>
        <taxon>Rhabditida</taxon>
        <taxon>Tylenchina</taxon>
        <taxon>Tylenchomorpha</taxon>
        <taxon>Tylenchoidea</taxon>
        <taxon>Meloidogynidae</taxon>
        <taxon>Meloidogyninae</taxon>
        <taxon>Meloidogyne</taxon>
    </lineage>
</organism>
<accession>A0ACB1A912</accession>
<evidence type="ECO:0000313" key="2">
    <source>
        <dbReference type="Proteomes" id="UP001497535"/>
    </source>
</evidence>
<keyword evidence="2" id="KW-1185">Reference proteome</keyword>
<reference evidence="1" key="1">
    <citation type="submission" date="2023-11" db="EMBL/GenBank/DDBJ databases">
        <authorList>
            <person name="Poullet M."/>
        </authorList>
    </citation>
    <scope>NUCLEOTIDE SEQUENCE</scope>
    <source>
        <strain evidence="1">E1834</strain>
    </source>
</reference>
<protein>
    <submittedName>
        <fullName evidence="1">Uncharacterized protein</fullName>
    </submittedName>
</protein>